<name>A0A2N5GGJ6_9BACI</name>
<evidence type="ECO:0000313" key="5">
    <source>
        <dbReference type="Proteomes" id="UP000235114"/>
    </source>
</evidence>
<dbReference type="AlphaFoldDB" id="A0A2N5GGJ6"/>
<reference evidence="2 4" key="1">
    <citation type="submission" date="2017-11" db="EMBL/GenBank/DDBJ databases">
        <title>Comparitive Functional Genomics of Dry Heat Resistant strains isolated from the Viking Spacecraft.</title>
        <authorList>
            <person name="Seuylemezian A."/>
            <person name="Cooper K."/>
            <person name="Vaishampayan P."/>
        </authorList>
    </citation>
    <scope>NUCLEOTIDE SEQUENCE [LARGE SCALE GENOMIC DNA]</scope>
    <source>
        <strain evidence="2 4">M4.6</strain>
    </source>
</reference>
<gene>
    <name evidence="2" type="ORF">CU635_20950</name>
    <name evidence="3" type="ORF">CVD25_09620</name>
</gene>
<comment type="caution">
    <text evidence="2">The sequence shown here is derived from an EMBL/GenBank/DDBJ whole genome shotgun (WGS) entry which is preliminary data.</text>
</comment>
<dbReference type="Proteomes" id="UP000235114">
    <property type="component" value="Unassembled WGS sequence"/>
</dbReference>
<evidence type="ECO:0000313" key="2">
    <source>
        <dbReference type="EMBL" id="PLR79852.1"/>
    </source>
</evidence>
<dbReference type="Proteomes" id="UP000234951">
    <property type="component" value="Unassembled WGS sequence"/>
</dbReference>
<dbReference type="EMBL" id="PGVA01000071">
    <property type="protein sequence ID" value="PLR79852.1"/>
    <property type="molecule type" value="Genomic_DNA"/>
</dbReference>
<dbReference type="Pfam" id="PF07872">
    <property type="entry name" value="DUF1659"/>
    <property type="match status" value="1"/>
</dbReference>
<sequence>MAQGLLMESRLRLVFESGLNEKGEPIFKTKTYNNIKKEATPDQLYQTALALAGLCADPLSTVERSDSLDIIA</sequence>
<evidence type="ECO:0000313" key="3">
    <source>
        <dbReference type="EMBL" id="PLR97799.1"/>
    </source>
</evidence>
<dbReference type="EMBL" id="PGVD01000026">
    <property type="protein sequence ID" value="PLR97799.1"/>
    <property type="molecule type" value="Genomic_DNA"/>
</dbReference>
<proteinExistence type="predicted"/>
<evidence type="ECO:0000259" key="1">
    <source>
        <dbReference type="Pfam" id="PF07872"/>
    </source>
</evidence>
<evidence type="ECO:0000313" key="4">
    <source>
        <dbReference type="Proteomes" id="UP000234951"/>
    </source>
</evidence>
<organism evidence="2 4">
    <name type="scientific">Bacillus canaveralius</name>
    <dbReference type="NCBI Taxonomy" id="1403243"/>
    <lineage>
        <taxon>Bacteria</taxon>
        <taxon>Bacillati</taxon>
        <taxon>Bacillota</taxon>
        <taxon>Bacilli</taxon>
        <taxon>Bacillales</taxon>
        <taxon>Bacillaceae</taxon>
        <taxon>Bacillus</taxon>
    </lineage>
</organism>
<reference evidence="3 5" key="2">
    <citation type="submission" date="2017-12" db="EMBL/GenBank/DDBJ databases">
        <title>Comparative Functional Genomics of Dry Heat Resistant strains isolated from the Viking Spacecraft.</title>
        <authorList>
            <person name="Seuylemezian A."/>
            <person name="Cooper K."/>
            <person name="Vaishampayan P."/>
        </authorList>
    </citation>
    <scope>NUCLEOTIDE SEQUENCE [LARGE SCALE GENOMIC DNA]</scope>
    <source>
        <strain evidence="3 5">ATCC 29669</strain>
    </source>
</reference>
<keyword evidence="5" id="KW-1185">Reference proteome</keyword>
<protein>
    <recommendedName>
        <fullName evidence="1">DUF1659 domain-containing protein</fullName>
    </recommendedName>
</protein>
<dbReference type="InterPro" id="IPR012454">
    <property type="entry name" value="DUF1659"/>
</dbReference>
<dbReference type="RefSeq" id="WP_101579314.1">
    <property type="nucleotide sequence ID" value="NZ_PGVA01000071.1"/>
</dbReference>
<feature type="domain" description="DUF1659" evidence="1">
    <location>
        <begin position="5"/>
        <end position="71"/>
    </location>
</feature>
<accession>A0A2N5GGJ6</accession>
<dbReference type="OrthoDB" id="48766at2"/>